<gene>
    <name evidence="1" type="ORF">E4U56_005295</name>
</gene>
<comment type="caution">
    <text evidence="1">The sequence shown here is derived from an EMBL/GenBank/DDBJ whole genome shotgun (WGS) entry which is preliminary data.</text>
</comment>
<dbReference type="AlphaFoldDB" id="A0A9P7SR83"/>
<reference evidence="1" key="1">
    <citation type="journal article" date="2020" name="bioRxiv">
        <title>Whole genome comparisons of ergot fungi reveals the divergence and evolution of species within the genus Claviceps are the result of varying mechanisms driving genome evolution and host range expansion.</title>
        <authorList>
            <person name="Wyka S.A."/>
            <person name="Mondo S.J."/>
            <person name="Liu M."/>
            <person name="Dettman J."/>
            <person name="Nalam V."/>
            <person name="Broders K.D."/>
        </authorList>
    </citation>
    <scope>NUCLEOTIDE SEQUENCE</scope>
    <source>
        <strain evidence="1">CCC 1102</strain>
    </source>
</reference>
<dbReference type="EMBL" id="SRPS01000037">
    <property type="protein sequence ID" value="KAG5973095.1"/>
    <property type="molecule type" value="Genomic_DNA"/>
</dbReference>
<protein>
    <submittedName>
        <fullName evidence="1">Uncharacterized protein</fullName>
    </submittedName>
</protein>
<dbReference type="OrthoDB" id="5058048at2759"/>
<evidence type="ECO:0000313" key="2">
    <source>
        <dbReference type="Proteomes" id="UP000784919"/>
    </source>
</evidence>
<dbReference type="Proteomes" id="UP000784919">
    <property type="component" value="Unassembled WGS sequence"/>
</dbReference>
<accession>A0A9P7SR83</accession>
<organism evidence="1 2">
    <name type="scientific">Claviceps arundinis</name>
    <dbReference type="NCBI Taxonomy" id="1623583"/>
    <lineage>
        <taxon>Eukaryota</taxon>
        <taxon>Fungi</taxon>
        <taxon>Dikarya</taxon>
        <taxon>Ascomycota</taxon>
        <taxon>Pezizomycotina</taxon>
        <taxon>Sordariomycetes</taxon>
        <taxon>Hypocreomycetidae</taxon>
        <taxon>Hypocreales</taxon>
        <taxon>Clavicipitaceae</taxon>
        <taxon>Claviceps</taxon>
    </lineage>
</organism>
<evidence type="ECO:0000313" key="1">
    <source>
        <dbReference type="EMBL" id="KAG5973095.1"/>
    </source>
</evidence>
<sequence>MNRSSVHVVIHQDDTVVTIAGIFSSLSAANAACLRLCEEAGLQREGTRGQEAGEASGPLKPLRWNSPEGILCWVETHEVA</sequence>
<name>A0A9P7SR83_9HYPO</name>
<proteinExistence type="predicted"/>